<keyword evidence="2" id="KW-0963">Cytoplasm</keyword>
<evidence type="ECO:0000313" key="6">
    <source>
        <dbReference type="EMBL" id="CAB3219709.1"/>
    </source>
</evidence>
<dbReference type="InterPro" id="IPR036440">
    <property type="entry name" value="Peptidase_C15-like_sf"/>
</dbReference>
<proteinExistence type="inferred from homology"/>
<keyword evidence="7" id="KW-1185">Reference proteome</keyword>
<dbReference type="GO" id="GO:0006508">
    <property type="term" value="P:proteolysis"/>
    <property type="evidence" value="ECO:0007669"/>
    <property type="project" value="UniProtKB-KW"/>
</dbReference>
<accession>A0A8S0YL14</accession>
<dbReference type="GO" id="GO:0016920">
    <property type="term" value="F:pyroglutamyl-peptidase activity"/>
    <property type="evidence" value="ECO:0007669"/>
    <property type="project" value="InterPro"/>
</dbReference>
<evidence type="ECO:0000256" key="2">
    <source>
        <dbReference type="ARBA" id="ARBA00022490"/>
    </source>
</evidence>
<dbReference type="PANTHER" id="PTHR23402:SF1">
    <property type="entry name" value="PYROGLUTAMYL-PEPTIDASE I"/>
    <property type="match status" value="1"/>
</dbReference>
<dbReference type="GO" id="GO:0005829">
    <property type="term" value="C:cytosol"/>
    <property type="evidence" value="ECO:0007669"/>
    <property type="project" value="InterPro"/>
</dbReference>
<keyword evidence="5" id="KW-0788">Thiol protease</keyword>
<dbReference type="InterPro" id="IPR016125">
    <property type="entry name" value="Peptidase_C15-like"/>
</dbReference>
<evidence type="ECO:0000256" key="4">
    <source>
        <dbReference type="ARBA" id="ARBA00022801"/>
    </source>
</evidence>
<dbReference type="SUPFAM" id="SSF53182">
    <property type="entry name" value="Pyrrolidone carboxyl peptidase (pyroglutamate aminopeptidase)"/>
    <property type="match status" value="2"/>
</dbReference>
<keyword evidence="4" id="KW-0378">Hydrolase</keyword>
<evidence type="ECO:0000313" key="7">
    <source>
        <dbReference type="Proteomes" id="UP000494106"/>
    </source>
</evidence>
<evidence type="ECO:0000256" key="1">
    <source>
        <dbReference type="ARBA" id="ARBA00006641"/>
    </source>
</evidence>
<protein>
    <recommendedName>
        <fullName evidence="8">Pyroglutamyl-peptidase I</fullName>
    </recommendedName>
</protein>
<dbReference type="Proteomes" id="UP000494106">
    <property type="component" value="Unassembled WGS sequence"/>
</dbReference>
<dbReference type="InterPro" id="IPR000816">
    <property type="entry name" value="Peptidase_C15"/>
</dbReference>
<name>A0A8S0YL14_ARCPL</name>
<evidence type="ECO:0008006" key="8">
    <source>
        <dbReference type="Google" id="ProtNLM"/>
    </source>
</evidence>
<dbReference type="EMBL" id="CADEBC010000002">
    <property type="protein sequence ID" value="CAB3219709.1"/>
    <property type="molecule type" value="Genomic_DNA"/>
</dbReference>
<evidence type="ECO:0000256" key="3">
    <source>
        <dbReference type="ARBA" id="ARBA00022670"/>
    </source>
</evidence>
<dbReference type="OrthoDB" id="407146at2759"/>
<organism evidence="6 7">
    <name type="scientific">Arctia plantaginis</name>
    <name type="common">Wood tiger moth</name>
    <name type="synonym">Phalaena plantaginis</name>
    <dbReference type="NCBI Taxonomy" id="874455"/>
    <lineage>
        <taxon>Eukaryota</taxon>
        <taxon>Metazoa</taxon>
        <taxon>Ecdysozoa</taxon>
        <taxon>Arthropoda</taxon>
        <taxon>Hexapoda</taxon>
        <taxon>Insecta</taxon>
        <taxon>Pterygota</taxon>
        <taxon>Neoptera</taxon>
        <taxon>Endopterygota</taxon>
        <taxon>Lepidoptera</taxon>
        <taxon>Glossata</taxon>
        <taxon>Ditrysia</taxon>
        <taxon>Noctuoidea</taxon>
        <taxon>Erebidae</taxon>
        <taxon>Arctiinae</taxon>
        <taxon>Arctia</taxon>
    </lineage>
</organism>
<comment type="similarity">
    <text evidence="1">Belongs to the peptidase C15 family.</text>
</comment>
<dbReference type="AlphaFoldDB" id="A0A8S0YL14"/>
<dbReference type="PIRSF" id="PIRSF015592">
    <property type="entry name" value="Prld-crbxl_pptds"/>
    <property type="match status" value="1"/>
</dbReference>
<dbReference type="Pfam" id="PF01470">
    <property type="entry name" value="Peptidase_C15"/>
    <property type="match status" value="1"/>
</dbReference>
<dbReference type="Gene3D" id="3.40.630.20">
    <property type="entry name" value="Peptidase C15, pyroglutamyl peptidase I-like"/>
    <property type="match status" value="2"/>
</dbReference>
<keyword evidence="3" id="KW-0645">Protease</keyword>
<dbReference type="PANTHER" id="PTHR23402">
    <property type="entry name" value="PROTEASE FAMILY C15 PYROGLUTAMYL-PEPTIDASE I-RELATED"/>
    <property type="match status" value="1"/>
</dbReference>
<gene>
    <name evidence="6" type="ORF">APLA_LOCUS24</name>
</gene>
<comment type="caution">
    <text evidence="6">The sequence shown here is derived from an EMBL/GenBank/DDBJ whole genome shotgun (WGS) entry which is preliminary data.</text>
</comment>
<reference evidence="6 7" key="1">
    <citation type="submission" date="2020-04" db="EMBL/GenBank/DDBJ databases">
        <authorList>
            <person name="Wallbank WR R."/>
            <person name="Pardo Diaz C."/>
            <person name="Kozak K."/>
            <person name="Martin S."/>
            <person name="Jiggins C."/>
            <person name="Moest M."/>
            <person name="Warren A I."/>
            <person name="Byers J.R.P. K."/>
            <person name="Montejo-Kovacevich G."/>
            <person name="Yen C E."/>
        </authorList>
    </citation>
    <scope>NUCLEOTIDE SEQUENCE [LARGE SCALE GENOMIC DNA]</scope>
</reference>
<evidence type="ECO:0000256" key="5">
    <source>
        <dbReference type="ARBA" id="ARBA00022807"/>
    </source>
</evidence>
<sequence length="241" mass="27823">MGVLVTGFGPYDIGFDKADVNASWEGVQRIDKEGIQAKYGIQMIVQHLPVDYDEVQSKMTELWDEYKDFDLVMHVGLLKNIQGLRLEKQACKESYFFGDCKGCCPVDFEHPLGEKEAVFNTSLDVDGILDEYNSKPPEQLLAEVSEDAGKFLCEYVYFTSLYHSESKRVMFVHVPHEGYSYEQIARGLERFLCEYVYFTSLYHSESKRVMFVHVPHEGYSYEQIARGLERLLEIALKLCMN</sequence>